<keyword evidence="4" id="KW-1185">Reference proteome</keyword>
<proteinExistence type="predicted"/>
<feature type="region of interest" description="Disordered" evidence="1">
    <location>
        <begin position="37"/>
        <end position="79"/>
    </location>
</feature>
<accession>A0ABT4MZH0</accession>
<dbReference type="InterPro" id="IPR027381">
    <property type="entry name" value="LytR/CpsA/Psr_C"/>
</dbReference>
<evidence type="ECO:0000313" key="3">
    <source>
        <dbReference type="EMBL" id="MCZ4551611.1"/>
    </source>
</evidence>
<comment type="caution">
    <text evidence="3">The sequence shown here is derived from an EMBL/GenBank/DDBJ whole genome shotgun (WGS) entry which is preliminary data.</text>
</comment>
<evidence type="ECO:0000256" key="1">
    <source>
        <dbReference type="SAM" id="MobiDB-lite"/>
    </source>
</evidence>
<feature type="compositionally biased region" description="Low complexity" evidence="1">
    <location>
        <begin position="45"/>
        <end position="74"/>
    </location>
</feature>
<sequence>MTKSEPPHLPFRAGAMLLLAIAVVFIGLGWHSAATGDSDPEAGLEAAQSRQATSSSSESPTQSSTTTSASASRSVDPDRPQVCVFNAGAIGGLGQTYARQVEDLGWDTAAPANLQSASITENTVFYSAGQQDAAEQLAEDLGGDVSVDPRPSAFDQCPRGLPLIVVTR</sequence>
<evidence type="ECO:0000313" key="4">
    <source>
        <dbReference type="Proteomes" id="UP001067235"/>
    </source>
</evidence>
<protein>
    <submittedName>
        <fullName evidence="3">LytR C-terminal domain-containing protein</fullName>
    </submittedName>
</protein>
<organism evidence="3 4">
    <name type="scientific">Gordonia rubripertincta</name>
    <name type="common">Rhodococcus corallinus</name>
    <dbReference type="NCBI Taxonomy" id="36822"/>
    <lineage>
        <taxon>Bacteria</taxon>
        <taxon>Bacillati</taxon>
        <taxon>Actinomycetota</taxon>
        <taxon>Actinomycetes</taxon>
        <taxon>Mycobacteriales</taxon>
        <taxon>Gordoniaceae</taxon>
        <taxon>Gordonia</taxon>
    </lineage>
</organism>
<gene>
    <name evidence="3" type="ORF">O4213_16585</name>
</gene>
<evidence type="ECO:0000259" key="2">
    <source>
        <dbReference type="Pfam" id="PF13399"/>
    </source>
</evidence>
<reference evidence="3" key="1">
    <citation type="submission" date="2022-12" db="EMBL/GenBank/DDBJ databases">
        <authorList>
            <person name="Krivoruchko A.V."/>
            <person name="Elkin A."/>
        </authorList>
    </citation>
    <scope>NUCLEOTIDE SEQUENCE</scope>
    <source>
        <strain evidence="3">IEGM 1388</strain>
    </source>
</reference>
<dbReference type="Gene3D" id="3.30.70.2390">
    <property type="match status" value="1"/>
</dbReference>
<name>A0ABT4MZH0_GORRU</name>
<dbReference type="EMBL" id="JAPWIE010000004">
    <property type="protein sequence ID" value="MCZ4551611.1"/>
    <property type="molecule type" value="Genomic_DNA"/>
</dbReference>
<feature type="domain" description="LytR/CpsA/Psr regulator C-terminal" evidence="2">
    <location>
        <begin position="81"/>
        <end position="153"/>
    </location>
</feature>
<dbReference type="Pfam" id="PF13399">
    <property type="entry name" value="LytR_C"/>
    <property type="match status" value="1"/>
</dbReference>
<dbReference type="Proteomes" id="UP001067235">
    <property type="component" value="Unassembled WGS sequence"/>
</dbReference>
<dbReference type="RefSeq" id="WP_301572472.1">
    <property type="nucleotide sequence ID" value="NZ_JAPWIE010000004.1"/>
</dbReference>